<keyword evidence="3" id="KW-0964">Secreted</keyword>
<evidence type="ECO:0000313" key="9">
    <source>
        <dbReference type="RefSeq" id="XP_013930328.1"/>
    </source>
</evidence>
<protein>
    <submittedName>
        <fullName evidence="9">Phospholipase A2 inhibitor subunit gamma A-like</fullName>
    </submittedName>
</protein>
<keyword evidence="4 9" id="KW-0593">Phospholipase A2 inhibitor</keyword>
<gene>
    <name evidence="9" type="primary">LOC106555917</name>
</gene>
<feature type="domain" description="Phospholipase A2 inhibitor N-terminal" evidence="7">
    <location>
        <begin position="20"/>
        <end position="56"/>
    </location>
</feature>
<evidence type="ECO:0000259" key="7">
    <source>
        <dbReference type="Pfam" id="PF02988"/>
    </source>
</evidence>
<evidence type="ECO:0000256" key="5">
    <source>
        <dbReference type="ARBA" id="ARBA00023157"/>
    </source>
</evidence>
<evidence type="ECO:0000313" key="8">
    <source>
        <dbReference type="Proteomes" id="UP000504617"/>
    </source>
</evidence>
<dbReference type="KEGG" id="tsr:106555917"/>
<evidence type="ECO:0000256" key="4">
    <source>
        <dbReference type="ARBA" id="ARBA00023005"/>
    </source>
</evidence>
<keyword evidence="8" id="KW-1185">Reference proteome</keyword>
<evidence type="ECO:0000256" key="1">
    <source>
        <dbReference type="ARBA" id="ARBA00004613"/>
    </source>
</evidence>
<dbReference type="InterPro" id="IPR004126">
    <property type="entry name" value="PLipase_A2_inh_N"/>
</dbReference>
<keyword evidence="5" id="KW-1015">Disulfide bond</keyword>
<keyword evidence="6" id="KW-0732">Signal</keyword>
<feature type="signal peptide" evidence="6">
    <location>
        <begin position="1"/>
        <end position="19"/>
    </location>
</feature>
<dbReference type="Proteomes" id="UP000504617">
    <property type="component" value="Unplaced"/>
</dbReference>
<name>A0A6I9Z031_9SAUR</name>
<dbReference type="GO" id="GO:0005576">
    <property type="term" value="C:extracellular region"/>
    <property type="evidence" value="ECO:0007669"/>
    <property type="project" value="UniProtKB-SubCell"/>
</dbReference>
<evidence type="ECO:0000256" key="6">
    <source>
        <dbReference type="SAM" id="SignalP"/>
    </source>
</evidence>
<sequence>MKSLGIVCLLFIFVARGSCRSCDYCHNVGKDCDGYTTECDSPEDQCGTVLLEISSGKTPRFLPIKGETFSADPGDIAYNIKGCTSSCPELTLSNRTHEERRNELIKVECTDAFKTVPSN</sequence>
<dbReference type="GeneID" id="106555917"/>
<accession>A0A6I9Z031</accession>
<dbReference type="AlphaFoldDB" id="A0A6I9Z031"/>
<organism evidence="8 9">
    <name type="scientific">Thamnophis sirtalis</name>
    <dbReference type="NCBI Taxonomy" id="35019"/>
    <lineage>
        <taxon>Eukaryota</taxon>
        <taxon>Metazoa</taxon>
        <taxon>Chordata</taxon>
        <taxon>Craniata</taxon>
        <taxon>Vertebrata</taxon>
        <taxon>Euteleostomi</taxon>
        <taxon>Lepidosauria</taxon>
        <taxon>Squamata</taxon>
        <taxon>Bifurcata</taxon>
        <taxon>Unidentata</taxon>
        <taxon>Episquamata</taxon>
        <taxon>Toxicofera</taxon>
        <taxon>Serpentes</taxon>
        <taxon>Colubroidea</taxon>
        <taxon>Colubridae</taxon>
        <taxon>Natricinae</taxon>
        <taxon>Thamnophis</taxon>
    </lineage>
</organism>
<dbReference type="OrthoDB" id="9050086at2759"/>
<dbReference type="RefSeq" id="XP_013930328.1">
    <property type="nucleotide sequence ID" value="XM_014074853.1"/>
</dbReference>
<feature type="chain" id="PRO_5026770167" evidence="6">
    <location>
        <begin position="20"/>
        <end position="119"/>
    </location>
</feature>
<comment type="similarity">
    <text evidence="2">Belongs to the CNF-like-inhibitor family.</text>
</comment>
<dbReference type="Pfam" id="PF02988">
    <property type="entry name" value="PLA2_inh"/>
    <property type="match status" value="1"/>
</dbReference>
<reference evidence="9" key="1">
    <citation type="submission" date="2025-08" db="UniProtKB">
        <authorList>
            <consortium name="RefSeq"/>
        </authorList>
    </citation>
    <scope>IDENTIFICATION</scope>
    <source>
        <tissue evidence="9">Skeletal muscle</tissue>
    </source>
</reference>
<evidence type="ECO:0000256" key="3">
    <source>
        <dbReference type="ARBA" id="ARBA00022525"/>
    </source>
</evidence>
<comment type="subcellular location">
    <subcellularLocation>
        <location evidence="1">Secreted</location>
    </subcellularLocation>
</comment>
<dbReference type="GO" id="GO:0019834">
    <property type="term" value="F:phospholipase A2 inhibitor activity"/>
    <property type="evidence" value="ECO:0007669"/>
    <property type="project" value="UniProtKB-KW"/>
</dbReference>
<evidence type="ECO:0000256" key="2">
    <source>
        <dbReference type="ARBA" id="ARBA00006570"/>
    </source>
</evidence>
<proteinExistence type="inferred from homology"/>